<dbReference type="GO" id="GO:0005524">
    <property type="term" value="F:ATP binding"/>
    <property type="evidence" value="ECO:0007669"/>
    <property type="project" value="UniProtKB-UniRule"/>
</dbReference>
<dbReference type="GO" id="GO:0016887">
    <property type="term" value="F:ATP hydrolysis activity"/>
    <property type="evidence" value="ECO:0007669"/>
    <property type="project" value="InterPro"/>
</dbReference>
<comment type="similarity">
    <text evidence="1 8">Belongs to the arsA ATPase family.</text>
</comment>
<evidence type="ECO:0000313" key="12">
    <source>
        <dbReference type="Proteomes" id="UP000654075"/>
    </source>
</evidence>
<protein>
    <recommendedName>
        <fullName evidence="8">ATPase ASNA1 homolog</fullName>
        <ecNumber evidence="8">3.6.-.-</ecNumber>
    </recommendedName>
    <alternativeName>
        <fullName evidence="8">Arsenical pump-driving ATPase homolog</fullName>
    </alternativeName>
    <alternativeName>
        <fullName evidence="8">Arsenite-stimulated ATPase</fullName>
    </alternativeName>
</protein>
<dbReference type="EC" id="3.6.-.-" evidence="8"/>
<evidence type="ECO:0000256" key="6">
    <source>
        <dbReference type="ARBA" id="ARBA00022824"/>
    </source>
</evidence>
<evidence type="ECO:0000259" key="10">
    <source>
        <dbReference type="Pfam" id="PF02374"/>
    </source>
</evidence>
<dbReference type="AlphaFoldDB" id="A0A813EJ07"/>
<organism evidence="11 12">
    <name type="scientific">Polarella glacialis</name>
    <name type="common">Dinoflagellate</name>
    <dbReference type="NCBI Taxonomy" id="89957"/>
    <lineage>
        <taxon>Eukaryota</taxon>
        <taxon>Sar</taxon>
        <taxon>Alveolata</taxon>
        <taxon>Dinophyceae</taxon>
        <taxon>Suessiales</taxon>
        <taxon>Suessiaceae</taxon>
        <taxon>Polarella</taxon>
    </lineage>
</organism>
<feature type="compositionally biased region" description="Low complexity" evidence="9">
    <location>
        <begin position="280"/>
        <end position="298"/>
    </location>
</feature>
<feature type="binding site" evidence="8">
    <location>
        <position position="236"/>
    </location>
    <ligand>
        <name>ATP</name>
        <dbReference type="ChEBI" id="CHEBI:30616"/>
    </ligand>
</feature>
<dbReference type="SUPFAM" id="SSF52540">
    <property type="entry name" value="P-loop containing nucleoside triphosphate hydrolases"/>
    <property type="match status" value="1"/>
</dbReference>
<dbReference type="HAMAP" id="MF_03112">
    <property type="entry name" value="Asna1_Get3"/>
    <property type="match status" value="1"/>
</dbReference>
<sequence length="408" mass="44854">MSTRIEEFEDGEELESSLQSLLETDTLRWIFVGGKGGVGKTTTSCALAVELAARRESVLLLSTDPAHNIGDALRQKFNNTPTLVDGFSNLYAMEIDASINESHEFKLKQEEGFGKIMKDLVSAFPGVDEAMGFAELMQSVQTMPYSVIVFDTAPTGHTLRLLGFPALLEKGLSKFGSMQSSFGGIMQMVQSFAGDQQVQEEDMQQKVSNLRAASTGVREMFEDPTRCTFVCVCIPEFLSVYETERLIQELCKHGIDSSHIVVNQVLFPEDCGELISPEDASSSSSASAAAARAPTASSLEDDGPGAAELEALAEQLRSLPLPEEQTGPMARLAEQAARRVRELEKGWSMCQKKRRMQSKYLAQISDLYKEDFHVVPIPMLGDEVRGVDRLQEFANMLKTGGRVLPMSR</sequence>
<dbReference type="InterPro" id="IPR027417">
    <property type="entry name" value="P-loop_NTPase"/>
</dbReference>
<keyword evidence="7 8" id="KW-0067">ATP-binding</keyword>
<keyword evidence="12" id="KW-1185">Reference proteome</keyword>
<dbReference type="CDD" id="cd02035">
    <property type="entry name" value="ArsA"/>
    <property type="match status" value="1"/>
</dbReference>
<keyword evidence="4 8" id="KW-0547">Nucleotide-binding</keyword>
<dbReference type="GO" id="GO:0043529">
    <property type="term" value="C:GET complex"/>
    <property type="evidence" value="ECO:0007669"/>
    <property type="project" value="TreeGrafter"/>
</dbReference>
<dbReference type="EMBL" id="CAJNNV010009654">
    <property type="protein sequence ID" value="CAE8597648.1"/>
    <property type="molecule type" value="Genomic_DNA"/>
</dbReference>
<dbReference type="PANTHER" id="PTHR10803:SF3">
    <property type="entry name" value="ATPASE GET3"/>
    <property type="match status" value="1"/>
</dbReference>
<keyword evidence="6 8" id="KW-0256">Endoplasmic reticulum</keyword>
<dbReference type="InterPro" id="IPR025723">
    <property type="entry name" value="ArsA/GET3_ATPase-like"/>
</dbReference>
<feature type="binding site" evidence="8">
    <location>
        <position position="263"/>
    </location>
    <ligand>
        <name>ATP</name>
        <dbReference type="ChEBI" id="CHEBI:30616"/>
    </ligand>
</feature>
<feature type="domain" description="ArsA/GET3 Anion-transporting ATPase-like" evidence="10">
    <location>
        <begin position="348"/>
        <end position="398"/>
    </location>
</feature>
<comment type="subunit">
    <text evidence="8">Homodimer.</text>
</comment>
<proteinExistence type="inferred from homology"/>
<dbReference type="OrthoDB" id="1770at2759"/>
<comment type="function">
    <text evidence="8">ATPase required for the post-translational delivery of tail-anchored (TA) proteins to the endoplasmic reticulum. Recognizes and selectively binds the transmembrane domain of TA proteins in the cytosol. This complex then targets to the endoplasmic reticulum by membrane-bound receptors, where the tail-anchored protein is released for insertion. This process is regulated by ATP binding and hydrolysis. ATP binding drives the homodimer towards the closed dimer state, facilitating recognition of newly synthesized TA membrane proteins. ATP hydrolysis is required for insertion. Subsequently, the homodimer reverts towards the open dimer state, lowering its affinity for the membrane-bound receptor, and returning it to the cytosol to initiate a new round of targeting.</text>
</comment>
<keyword evidence="3 8" id="KW-0963">Cytoplasm</keyword>
<evidence type="ECO:0000256" key="2">
    <source>
        <dbReference type="ARBA" id="ARBA00022448"/>
    </source>
</evidence>
<feature type="domain" description="ArsA/GET3 Anion-transporting ATPase-like" evidence="10">
    <location>
        <begin position="28"/>
        <end position="270"/>
    </location>
</feature>
<keyword evidence="5 8" id="KW-0378">Hydrolase</keyword>
<evidence type="ECO:0000256" key="4">
    <source>
        <dbReference type="ARBA" id="ARBA00022741"/>
    </source>
</evidence>
<comment type="caution">
    <text evidence="8">Lacks conserved residue(s) required for the propagation of feature annotation.</text>
</comment>
<dbReference type="OMA" id="IGNNEPR"/>
<dbReference type="InterPro" id="IPR016300">
    <property type="entry name" value="ATPase_ArsA/GET3"/>
</dbReference>
<keyword evidence="2 8" id="KW-0813">Transport</keyword>
<accession>A0A813EJ07</accession>
<dbReference type="Proteomes" id="UP000654075">
    <property type="component" value="Unassembled WGS sequence"/>
</dbReference>
<dbReference type="FunFam" id="3.40.50.300:FF:001459">
    <property type="entry name" value="ATPase ASNA1 homolog"/>
    <property type="match status" value="1"/>
</dbReference>
<feature type="region of interest" description="Disordered" evidence="9">
    <location>
        <begin position="277"/>
        <end position="303"/>
    </location>
</feature>
<gene>
    <name evidence="11" type="ORF">PGLA1383_LOCUS16083</name>
</gene>
<feature type="active site" evidence="8">
    <location>
        <position position="64"/>
    </location>
</feature>
<evidence type="ECO:0000256" key="3">
    <source>
        <dbReference type="ARBA" id="ARBA00022490"/>
    </source>
</evidence>
<evidence type="ECO:0000256" key="5">
    <source>
        <dbReference type="ARBA" id="ARBA00022801"/>
    </source>
</evidence>
<evidence type="ECO:0000256" key="7">
    <source>
        <dbReference type="ARBA" id="ARBA00022840"/>
    </source>
</evidence>
<feature type="binding site" evidence="8">
    <location>
        <begin position="35"/>
        <end position="42"/>
    </location>
    <ligand>
        <name>ATP</name>
        <dbReference type="ChEBI" id="CHEBI:30616"/>
    </ligand>
</feature>
<dbReference type="GO" id="GO:0071816">
    <property type="term" value="P:tail-anchored membrane protein insertion into ER membrane"/>
    <property type="evidence" value="ECO:0007669"/>
    <property type="project" value="TreeGrafter"/>
</dbReference>
<evidence type="ECO:0000256" key="1">
    <source>
        <dbReference type="ARBA" id="ARBA00011040"/>
    </source>
</evidence>
<dbReference type="Pfam" id="PF02374">
    <property type="entry name" value="ArsA_ATPase"/>
    <property type="match status" value="2"/>
</dbReference>
<evidence type="ECO:0000256" key="9">
    <source>
        <dbReference type="SAM" id="MobiDB-lite"/>
    </source>
</evidence>
<dbReference type="NCBIfam" id="TIGR00345">
    <property type="entry name" value="GET3_arsA_TRC40"/>
    <property type="match status" value="1"/>
</dbReference>
<reference evidence="11" key="1">
    <citation type="submission" date="2021-02" db="EMBL/GenBank/DDBJ databases">
        <authorList>
            <person name="Dougan E. K."/>
            <person name="Rhodes N."/>
            <person name="Thang M."/>
            <person name="Chan C."/>
        </authorList>
    </citation>
    <scope>NUCLEOTIDE SEQUENCE</scope>
</reference>
<name>A0A813EJ07_POLGL</name>
<evidence type="ECO:0000313" key="11">
    <source>
        <dbReference type="EMBL" id="CAE8597648.1"/>
    </source>
</evidence>
<comment type="caution">
    <text evidence="11">The sequence shown here is derived from an EMBL/GenBank/DDBJ whole genome shotgun (WGS) entry which is preliminary data.</text>
</comment>
<dbReference type="InterPro" id="IPR027542">
    <property type="entry name" value="ATPase_ArsA/GET3_euk"/>
</dbReference>
<dbReference type="PANTHER" id="PTHR10803">
    <property type="entry name" value="ARSENICAL PUMP-DRIVING ATPASE ARSENITE-TRANSLOCATING ATPASE"/>
    <property type="match status" value="1"/>
</dbReference>
<comment type="subcellular location">
    <subcellularLocation>
        <location evidence="8">Cytoplasm</location>
    </subcellularLocation>
    <subcellularLocation>
        <location evidence="8">Endoplasmic reticulum</location>
    </subcellularLocation>
</comment>
<dbReference type="Gene3D" id="3.40.50.300">
    <property type="entry name" value="P-loop containing nucleotide triphosphate hydrolases"/>
    <property type="match status" value="1"/>
</dbReference>
<evidence type="ECO:0000256" key="8">
    <source>
        <dbReference type="HAMAP-Rule" id="MF_03112"/>
    </source>
</evidence>